<evidence type="ECO:0008006" key="4">
    <source>
        <dbReference type="Google" id="ProtNLM"/>
    </source>
</evidence>
<evidence type="ECO:0000313" key="3">
    <source>
        <dbReference type="Proteomes" id="UP000091857"/>
    </source>
</evidence>
<dbReference type="Gene3D" id="2.120.10.80">
    <property type="entry name" value="Kelch-type beta propeller"/>
    <property type="match status" value="2"/>
</dbReference>
<dbReference type="AlphaFoldDB" id="A0A2C9UHG8"/>
<dbReference type="Gramene" id="Manes.15G157700.4.v8.1">
    <property type="protein sequence ID" value="Manes.15G157700.4.v8.1.CDS"/>
    <property type="gene ID" value="Manes.15G157700.v8.1"/>
</dbReference>
<dbReference type="Gramene" id="Manes.15G157700.6.v8.1">
    <property type="protein sequence ID" value="Manes.15G157700.6.v8.1.CDS"/>
    <property type="gene ID" value="Manes.15G157700.v8.1"/>
</dbReference>
<proteinExistence type="predicted"/>
<dbReference type="Pfam" id="PF24681">
    <property type="entry name" value="Kelch_KLHDC2_KLHL20_DRC7"/>
    <property type="match status" value="1"/>
</dbReference>
<dbReference type="SUPFAM" id="SSF117281">
    <property type="entry name" value="Kelch motif"/>
    <property type="match status" value="2"/>
</dbReference>
<dbReference type="InterPro" id="IPR015915">
    <property type="entry name" value="Kelch-typ_b-propeller"/>
</dbReference>
<comment type="caution">
    <text evidence="2">The sequence shown here is derived from an EMBL/GenBank/DDBJ whole genome shotgun (WGS) entry which is preliminary data.</text>
</comment>
<dbReference type="InterPro" id="IPR053256">
    <property type="entry name" value="Kelch_repeat-containing"/>
</dbReference>
<dbReference type="Gramene" id="Manes.15G157700.5.v8.1">
    <property type="protein sequence ID" value="Manes.15G157700.5.v8.1.CDS"/>
    <property type="gene ID" value="Manes.15G157700.v8.1"/>
</dbReference>
<dbReference type="Proteomes" id="UP000091857">
    <property type="component" value="Chromosome 15"/>
</dbReference>
<dbReference type="PANTHER" id="PTHR46773">
    <property type="match status" value="1"/>
</dbReference>
<sequence>MGKLGHDTKHHLSSKLVFLLFCVGLLGVVFIADVVWTSSSSISSAYQSVAFNWALQTSGKVLFVNATDKKDNEKEAPRGKKHHPAYKFLPATYADLPAPELEWEQMPSAPVPRLDGYAIQIKNLLYAFAGYGTLDYVHSHIDVYNFTDDTWGERFDIPKDMAHSHLGIATDGRYIYIVSGQYGPQCRTAITKSFSLDTETKKWRSMPPLPAPRYAPATQIWRGRLHVMGGSKENRHTPGVDHWSIAVKDGEAIEKEWRTEVPIPRGGPHRVCAVVNDRLFVIGGQEGDFMPKPGSPSFKCSRRNEVVYGDVYMLDSEMNWKALPAMPKPNSHIECAWVLVNNSIIITGGTTEKHPVTKRMILVGEVFQFHLDSLTWSVIGKLPFRVKTALTGFWNGWLYFTSGQRDRGPDNPHPQKVIGEMWRTKLHL</sequence>
<keyword evidence="1" id="KW-0812">Transmembrane</keyword>
<dbReference type="OrthoDB" id="191037at2759"/>
<reference evidence="3" key="1">
    <citation type="journal article" date="2016" name="Nat. Biotechnol.">
        <title>Sequencing wild and cultivated cassava and related species reveals extensive interspecific hybridization and genetic diversity.</title>
        <authorList>
            <person name="Bredeson J.V."/>
            <person name="Lyons J.B."/>
            <person name="Prochnik S.E."/>
            <person name="Wu G.A."/>
            <person name="Ha C.M."/>
            <person name="Edsinger-Gonzales E."/>
            <person name="Grimwood J."/>
            <person name="Schmutz J."/>
            <person name="Rabbi I.Y."/>
            <person name="Egesi C."/>
            <person name="Nauluvula P."/>
            <person name="Lebot V."/>
            <person name="Ndunguru J."/>
            <person name="Mkamilo G."/>
            <person name="Bart R.S."/>
            <person name="Setter T.L."/>
            <person name="Gleadow R.M."/>
            <person name="Kulakow P."/>
            <person name="Ferguson M.E."/>
            <person name="Rounsley S."/>
            <person name="Rokhsar D.S."/>
        </authorList>
    </citation>
    <scope>NUCLEOTIDE SEQUENCE [LARGE SCALE GENOMIC DNA]</scope>
    <source>
        <strain evidence="3">cv. AM560-2</strain>
    </source>
</reference>
<organism evidence="2 3">
    <name type="scientific">Manihot esculenta</name>
    <name type="common">Cassava</name>
    <name type="synonym">Jatropha manihot</name>
    <dbReference type="NCBI Taxonomy" id="3983"/>
    <lineage>
        <taxon>Eukaryota</taxon>
        <taxon>Viridiplantae</taxon>
        <taxon>Streptophyta</taxon>
        <taxon>Embryophyta</taxon>
        <taxon>Tracheophyta</taxon>
        <taxon>Spermatophyta</taxon>
        <taxon>Magnoliopsida</taxon>
        <taxon>eudicotyledons</taxon>
        <taxon>Gunneridae</taxon>
        <taxon>Pentapetalae</taxon>
        <taxon>rosids</taxon>
        <taxon>fabids</taxon>
        <taxon>Malpighiales</taxon>
        <taxon>Euphorbiaceae</taxon>
        <taxon>Crotonoideae</taxon>
        <taxon>Manihoteae</taxon>
        <taxon>Manihot</taxon>
    </lineage>
</organism>
<gene>
    <name evidence="2" type="ORF">MANES_15G157700v8</name>
</gene>
<accession>A0A2C9UHG8</accession>
<keyword evidence="1" id="KW-0472">Membrane</keyword>
<keyword evidence="1" id="KW-1133">Transmembrane helix</keyword>
<keyword evidence="3" id="KW-1185">Reference proteome</keyword>
<dbReference type="EMBL" id="CM004401">
    <property type="protein sequence ID" value="OAY29601.1"/>
    <property type="molecule type" value="Genomic_DNA"/>
</dbReference>
<dbReference type="STRING" id="3983.A0A2C9UHG8"/>
<protein>
    <recommendedName>
        <fullName evidence="4">Kelch repeat-containing protein</fullName>
    </recommendedName>
</protein>
<evidence type="ECO:0000256" key="1">
    <source>
        <dbReference type="SAM" id="Phobius"/>
    </source>
</evidence>
<dbReference type="PANTHER" id="PTHR46773:SF3">
    <property type="entry name" value="OS08G0128000 PROTEIN"/>
    <property type="match status" value="1"/>
</dbReference>
<name>A0A2C9UHG8_MANES</name>
<feature type="transmembrane region" description="Helical" evidence="1">
    <location>
        <begin position="16"/>
        <end position="36"/>
    </location>
</feature>
<evidence type="ECO:0000313" key="2">
    <source>
        <dbReference type="EMBL" id="OAY29601.1"/>
    </source>
</evidence>